<comment type="caution">
    <text evidence="4">The sequence shown here is derived from an EMBL/GenBank/DDBJ whole genome shotgun (WGS) entry which is preliminary data.</text>
</comment>
<evidence type="ECO:0000313" key="5">
    <source>
        <dbReference type="Proteomes" id="UP000053246"/>
    </source>
</evidence>
<keyword evidence="2" id="KW-0812">Transmembrane</keyword>
<evidence type="ECO:0000256" key="1">
    <source>
        <dbReference type="SAM" id="MobiDB-lite"/>
    </source>
</evidence>
<feature type="transmembrane region" description="Helical" evidence="2">
    <location>
        <begin position="153"/>
        <end position="175"/>
    </location>
</feature>
<evidence type="ECO:0008006" key="6">
    <source>
        <dbReference type="Google" id="ProtNLM"/>
    </source>
</evidence>
<protein>
    <recommendedName>
        <fullName evidence="6">YtkA-like domain-containing protein</fullName>
    </recommendedName>
</protein>
<dbReference type="RefSeq" id="WP_013735924.1">
    <property type="nucleotide sequence ID" value="NZ_LMWI01000002.1"/>
</dbReference>
<dbReference type="Proteomes" id="UP000053246">
    <property type="component" value="Unassembled WGS sequence"/>
</dbReference>
<keyword evidence="2" id="KW-0472">Membrane</keyword>
<organism evidence="4 5">
    <name type="scientific">Micromonospora maris</name>
    <dbReference type="NCBI Taxonomy" id="1003110"/>
    <lineage>
        <taxon>Bacteria</taxon>
        <taxon>Bacillati</taxon>
        <taxon>Actinomycetota</taxon>
        <taxon>Actinomycetes</taxon>
        <taxon>Micromonosporales</taxon>
        <taxon>Micromonosporaceae</taxon>
        <taxon>Micromonospora</taxon>
    </lineage>
</organism>
<evidence type="ECO:0000256" key="2">
    <source>
        <dbReference type="SAM" id="Phobius"/>
    </source>
</evidence>
<accession>A0A9X0LDS0</accession>
<feature type="chain" id="PRO_5040978508" description="YtkA-like domain-containing protein" evidence="3">
    <location>
        <begin position="28"/>
        <end position="181"/>
    </location>
</feature>
<keyword evidence="3" id="KW-0732">Signal</keyword>
<sequence>MTRIRTVATAMIAALLLAVIAANPAAAHNNKLKLTVAGDGADGVTIQATYADGHYLDKVVRLVLTATGSEGRTVGPVQLEPAAEGQGFYTTGPILSPGEWKVRVKPAAPYSGTTSATVQARVAQPPPVVPVSENRDADPARADRVGDGAAPGWWWAVGLGVAALIVVALTAPLLGRRRRRP</sequence>
<feature type="signal peptide" evidence="3">
    <location>
        <begin position="1"/>
        <end position="27"/>
    </location>
</feature>
<gene>
    <name evidence="4" type="ORF">ADL17_25990</name>
</gene>
<dbReference type="AlphaFoldDB" id="A0A9X0LDS0"/>
<evidence type="ECO:0000313" key="4">
    <source>
        <dbReference type="EMBL" id="KUJ46373.1"/>
    </source>
</evidence>
<dbReference type="EMBL" id="LMWI01000002">
    <property type="protein sequence ID" value="KUJ46373.1"/>
    <property type="molecule type" value="Genomic_DNA"/>
</dbReference>
<evidence type="ECO:0000256" key="3">
    <source>
        <dbReference type="SAM" id="SignalP"/>
    </source>
</evidence>
<proteinExistence type="predicted"/>
<dbReference type="OMA" id="TWENDHD"/>
<feature type="region of interest" description="Disordered" evidence="1">
    <location>
        <begin position="115"/>
        <end position="144"/>
    </location>
</feature>
<keyword evidence="2" id="KW-1133">Transmembrane helix</keyword>
<feature type="compositionally biased region" description="Basic and acidic residues" evidence="1">
    <location>
        <begin position="133"/>
        <end position="144"/>
    </location>
</feature>
<name>A0A9X0LDS0_9ACTN</name>
<keyword evidence="5" id="KW-1185">Reference proteome</keyword>
<reference evidence="4 5" key="1">
    <citation type="submission" date="2015-10" db="EMBL/GenBank/DDBJ databases">
        <authorList>
            <person name="Ju K.-S."/>
            <person name="Doroghazi J.R."/>
            <person name="Metcalf W.W."/>
        </authorList>
    </citation>
    <scope>NUCLEOTIDE SEQUENCE [LARGE SCALE GENOMIC DNA]</scope>
    <source>
        <strain evidence="4 5">NRRL B-24793</strain>
    </source>
</reference>